<dbReference type="GO" id="GO:0070004">
    <property type="term" value="F:cysteine-type exopeptidase activity"/>
    <property type="evidence" value="ECO:0007669"/>
    <property type="project" value="InterPro"/>
</dbReference>
<dbReference type="GO" id="GO:0006508">
    <property type="term" value="P:proteolysis"/>
    <property type="evidence" value="ECO:0007669"/>
    <property type="project" value="UniProtKB-KW"/>
</dbReference>
<gene>
    <name evidence="2" type="ORF">K8U72_00150</name>
</gene>
<evidence type="ECO:0000313" key="2">
    <source>
        <dbReference type="EMBL" id="HJF44187.1"/>
    </source>
</evidence>
<dbReference type="EMBL" id="DYWQ01000002">
    <property type="protein sequence ID" value="HJF44187.1"/>
    <property type="molecule type" value="Genomic_DNA"/>
</dbReference>
<keyword evidence="1 2" id="KW-0378">Hydrolase</keyword>
<name>A0A921GD73_9ACTN</name>
<reference evidence="2" key="1">
    <citation type="journal article" date="2021" name="PeerJ">
        <title>Extensive microbial diversity within the chicken gut microbiome revealed by metagenomics and culture.</title>
        <authorList>
            <person name="Gilroy R."/>
            <person name="Ravi A."/>
            <person name="Getino M."/>
            <person name="Pursley I."/>
            <person name="Horton D.L."/>
            <person name="Alikhan N.F."/>
            <person name="Baker D."/>
            <person name="Gharbi K."/>
            <person name="Hall N."/>
            <person name="Watson M."/>
            <person name="Adriaenssens E.M."/>
            <person name="Foster-Nyarko E."/>
            <person name="Jarju S."/>
            <person name="Secka A."/>
            <person name="Antonio M."/>
            <person name="Oren A."/>
            <person name="Chaudhuri R.R."/>
            <person name="La Ragione R."/>
            <person name="Hildebrand F."/>
            <person name="Pallen M.J."/>
        </authorList>
    </citation>
    <scope>NUCLEOTIDE SEQUENCE</scope>
    <source>
        <strain evidence="2">CHK124-7917</strain>
    </source>
</reference>
<reference evidence="2" key="2">
    <citation type="submission" date="2021-09" db="EMBL/GenBank/DDBJ databases">
        <authorList>
            <person name="Gilroy R."/>
        </authorList>
    </citation>
    <scope>NUCLEOTIDE SEQUENCE</scope>
    <source>
        <strain evidence="2">CHK124-7917</strain>
    </source>
</reference>
<comment type="caution">
    <text evidence="2">The sequence shown here is derived from an EMBL/GenBank/DDBJ whole genome shotgun (WGS) entry which is preliminary data.</text>
</comment>
<dbReference type="Pfam" id="PF03577">
    <property type="entry name" value="Peptidase_C69"/>
    <property type="match status" value="1"/>
</dbReference>
<sequence>MGGRGVEPHERLVQHEIWWMETVGGHHWIARRVPDDCYVTMPN</sequence>
<organism evidence="2 3">
    <name type="scientific">Thermophilibacter provencensis</name>
    <dbReference type="NCBI Taxonomy" id="1852386"/>
    <lineage>
        <taxon>Bacteria</taxon>
        <taxon>Bacillati</taxon>
        <taxon>Actinomycetota</taxon>
        <taxon>Coriobacteriia</taxon>
        <taxon>Coriobacteriales</taxon>
        <taxon>Atopobiaceae</taxon>
        <taxon>Thermophilibacter</taxon>
    </lineage>
</organism>
<dbReference type="Proteomes" id="UP000697330">
    <property type="component" value="Unassembled WGS sequence"/>
</dbReference>
<comment type="similarity">
    <text evidence="1">Belongs to the peptidase C69 family.</text>
</comment>
<feature type="non-terminal residue" evidence="2">
    <location>
        <position position="43"/>
    </location>
</feature>
<keyword evidence="1 2" id="KW-0224">Dipeptidase</keyword>
<dbReference type="InterPro" id="IPR005322">
    <property type="entry name" value="Peptidase_C69"/>
</dbReference>
<evidence type="ECO:0000313" key="3">
    <source>
        <dbReference type="Proteomes" id="UP000697330"/>
    </source>
</evidence>
<protein>
    <recommendedName>
        <fullName evidence="1">Dipeptidase</fullName>
        <ecNumber evidence="1">3.4.-.-</ecNumber>
    </recommendedName>
</protein>
<comment type="catalytic activity">
    <reaction evidence="1">
        <text>an L-aminoacyl-L-amino acid + H2O = 2 an L-alpha-amino acid</text>
        <dbReference type="Rhea" id="RHEA:48940"/>
        <dbReference type="ChEBI" id="CHEBI:15377"/>
        <dbReference type="ChEBI" id="CHEBI:59869"/>
        <dbReference type="ChEBI" id="CHEBI:77460"/>
    </reaction>
</comment>
<dbReference type="EC" id="3.4.-.-" evidence="1"/>
<accession>A0A921GD73</accession>
<keyword evidence="1" id="KW-0645">Protease</keyword>
<dbReference type="AlphaFoldDB" id="A0A921GD73"/>
<evidence type="ECO:0000256" key="1">
    <source>
        <dbReference type="RuleBase" id="RU364089"/>
    </source>
</evidence>
<proteinExistence type="inferred from homology"/>
<dbReference type="GO" id="GO:0016805">
    <property type="term" value="F:dipeptidase activity"/>
    <property type="evidence" value="ECO:0007669"/>
    <property type="project" value="UniProtKB-KW"/>
</dbReference>